<reference evidence="2" key="2">
    <citation type="submission" date="2023-06" db="EMBL/GenBank/DDBJ databases">
        <authorList>
            <consortium name="Lawrence Berkeley National Laboratory"/>
            <person name="Haridas S."/>
            <person name="Hensen N."/>
            <person name="Bonometti L."/>
            <person name="Westerberg I."/>
            <person name="Brannstrom I.O."/>
            <person name="Guillou S."/>
            <person name="Cros-Aarteil S."/>
            <person name="Calhoun S."/>
            <person name="Kuo A."/>
            <person name="Mondo S."/>
            <person name="Pangilinan J."/>
            <person name="Riley R."/>
            <person name="Labutti K."/>
            <person name="Andreopoulos B."/>
            <person name="Lipzen A."/>
            <person name="Chen C."/>
            <person name="Yanf M."/>
            <person name="Daum C."/>
            <person name="Ng V."/>
            <person name="Clum A."/>
            <person name="Steindorff A."/>
            <person name="Ohm R."/>
            <person name="Martin F."/>
            <person name="Silar P."/>
            <person name="Natvig D."/>
            <person name="Lalanne C."/>
            <person name="Gautier V."/>
            <person name="Ament-Velasquez S.L."/>
            <person name="Kruys A."/>
            <person name="Hutchinson M.I."/>
            <person name="Powell A.J."/>
            <person name="Barry K."/>
            <person name="Miller A.N."/>
            <person name="Grigoriev I.V."/>
            <person name="Debuchy R."/>
            <person name="Gladieux P."/>
            <person name="Thoren M.H."/>
            <person name="Johannesson H."/>
        </authorList>
    </citation>
    <scope>NUCLEOTIDE SEQUENCE</scope>
    <source>
        <strain evidence="2">CBS 958.72</strain>
    </source>
</reference>
<feature type="region of interest" description="Disordered" evidence="1">
    <location>
        <begin position="142"/>
        <end position="170"/>
    </location>
</feature>
<proteinExistence type="predicted"/>
<protein>
    <submittedName>
        <fullName evidence="2">Uncharacterized protein</fullName>
    </submittedName>
</protein>
<dbReference type="Proteomes" id="UP001287356">
    <property type="component" value="Unassembled WGS sequence"/>
</dbReference>
<evidence type="ECO:0000256" key="1">
    <source>
        <dbReference type="SAM" id="MobiDB-lite"/>
    </source>
</evidence>
<keyword evidence="3" id="KW-1185">Reference proteome</keyword>
<feature type="compositionally biased region" description="Basic and acidic residues" evidence="1">
    <location>
        <begin position="204"/>
        <end position="216"/>
    </location>
</feature>
<sequence length="234" mass="26748">MPWTSMDMDMVMVMVMMRGWRTRRNERTRSQGCDQIALGGEERPSRGKFISIRSMGRDRRHLSSILLIRTLPRARSVVVRVCVRVVSRRKRPGNEASLRRELSPASPSRGLAFVGEGKVVQCITTPEQIGYRCVAVRCRTQTENKTAGHGPDKCRTSQRSIRQDRKGEGLPLARWRARQAADYTERARVASSPIPTLPYPIHRTTSEGREGQRDGDSDQQATPTWRELLWYSRL</sequence>
<accession>A0AAE0N8B5</accession>
<comment type="caution">
    <text evidence="2">The sequence shown here is derived from an EMBL/GenBank/DDBJ whole genome shotgun (WGS) entry which is preliminary data.</text>
</comment>
<feature type="region of interest" description="Disordered" evidence="1">
    <location>
        <begin position="184"/>
        <end position="222"/>
    </location>
</feature>
<organism evidence="2 3">
    <name type="scientific">Lasiosphaeria ovina</name>
    <dbReference type="NCBI Taxonomy" id="92902"/>
    <lineage>
        <taxon>Eukaryota</taxon>
        <taxon>Fungi</taxon>
        <taxon>Dikarya</taxon>
        <taxon>Ascomycota</taxon>
        <taxon>Pezizomycotina</taxon>
        <taxon>Sordariomycetes</taxon>
        <taxon>Sordariomycetidae</taxon>
        <taxon>Sordariales</taxon>
        <taxon>Lasiosphaeriaceae</taxon>
        <taxon>Lasiosphaeria</taxon>
    </lineage>
</organism>
<evidence type="ECO:0000313" key="3">
    <source>
        <dbReference type="Proteomes" id="UP001287356"/>
    </source>
</evidence>
<evidence type="ECO:0000313" key="2">
    <source>
        <dbReference type="EMBL" id="KAK3373798.1"/>
    </source>
</evidence>
<dbReference type="AlphaFoldDB" id="A0AAE0N8B5"/>
<dbReference type="EMBL" id="JAULSN010000004">
    <property type="protein sequence ID" value="KAK3373798.1"/>
    <property type="molecule type" value="Genomic_DNA"/>
</dbReference>
<name>A0AAE0N8B5_9PEZI</name>
<feature type="compositionally biased region" description="Basic and acidic residues" evidence="1">
    <location>
        <begin position="150"/>
        <end position="168"/>
    </location>
</feature>
<gene>
    <name evidence="2" type="ORF">B0T24DRAFT_275619</name>
</gene>
<reference evidence="2" key="1">
    <citation type="journal article" date="2023" name="Mol. Phylogenet. Evol.">
        <title>Genome-scale phylogeny and comparative genomics of the fungal order Sordariales.</title>
        <authorList>
            <person name="Hensen N."/>
            <person name="Bonometti L."/>
            <person name="Westerberg I."/>
            <person name="Brannstrom I.O."/>
            <person name="Guillou S."/>
            <person name="Cros-Aarteil S."/>
            <person name="Calhoun S."/>
            <person name="Haridas S."/>
            <person name="Kuo A."/>
            <person name="Mondo S."/>
            <person name="Pangilinan J."/>
            <person name="Riley R."/>
            <person name="LaButti K."/>
            <person name="Andreopoulos B."/>
            <person name="Lipzen A."/>
            <person name="Chen C."/>
            <person name="Yan M."/>
            <person name="Daum C."/>
            <person name="Ng V."/>
            <person name="Clum A."/>
            <person name="Steindorff A."/>
            <person name="Ohm R.A."/>
            <person name="Martin F."/>
            <person name="Silar P."/>
            <person name="Natvig D.O."/>
            <person name="Lalanne C."/>
            <person name="Gautier V."/>
            <person name="Ament-Velasquez S.L."/>
            <person name="Kruys A."/>
            <person name="Hutchinson M.I."/>
            <person name="Powell A.J."/>
            <person name="Barry K."/>
            <person name="Miller A.N."/>
            <person name="Grigoriev I.V."/>
            <person name="Debuchy R."/>
            <person name="Gladieux P."/>
            <person name="Hiltunen Thoren M."/>
            <person name="Johannesson H."/>
        </authorList>
    </citation>
    <scope>NUCLEOTIDE SEQUENCE</scope>
    <source>
        <strain evidence="2">CBS 958.72</strain>
    </source>
</reference>